<reference evidence="2 3" key="1">
    <citation type="submission" date="2016-06" db="EMBL/GenBank/DDBJ databases">
        <title>Complete genome sequence of a saline-alkali tolerant type strain Dietzia timorensis ID05-A0528T.</title>
        <authorList>
            <person name="Wu X."/>
        </authorList>
    </citation>
    <scope>NUCLEOTIDE SEQUENCE [LARGE SCALE GENOMIC DNA]</scope>
    <source>
        <strain evidence="2 3">ID05-A0528</strain>
    </source>
</reference>
<gene>
    <name evidence="2" type="ORF">BJL86_1827</name>
</gene>
<keyword evidence="3" id="KW-1185">Reference proteome</keyword>
<sequence length="133" mass="14520">MTNFDGIRSEHAAAYGYGLILPLADSSINAACRRMLEQHRSLADRAQLLWPEAPPAEAGYSTSEALETSWDALIFAVRLESDACEGWASQLAAEDQTEEQRAFAAEALEKATVQMARWRNIIPGAPFSPLPGL</sequence>
<dbReference type="Proteomes" id="UP000186104">
    <property type="component" value="Chromosome"/>
</dbReference>
<dbReference type="Gene3D" id="1.20.1260.10">
    <property type="match status" value="1"/>
</dbReference>
<dbReference type="InterPro" id="IPR009078">
    <property type="entry name" value="Ferritin-like_SF"/>
</dbReference>
<dbReference type="RefSeq" id="WP_067471730.1">
    <property type="nucleotide sequence ID" value="NZ_CP015961.1"/>
</dbReference>
<dbReference type="AlphaFoldDB" id="A0A173LLZ0"/>
<evidence type="ECO:0000313" key="3">
    <source>
        <dbReference type="Proteomes" id="UP000186104"/>
    </source>
</evidence>
<dbReference type="InterPro" id="IPR029447">
    <property type="entry name" value="DUF4439"/>
</dbReference>
<dbReference type="STRING" id="499555.BJL86_1827"/>
<evidence type="ECO:0000313" key="2">
    <source>
        <dbReference type="EMBL" id="ANI92598.1"/>
    </source>
</evidence>
<name>A0A173LLZ0_9ACTN</name>
<dbReference type="InterPro" id="IPR012347">
    <property type="entry name" value="Ferritin-like"/>
</dbReference>
<dbReference type="OrthoDB" id="3855078at2"/>
<proteinExistence type="predicted"/>
<dbReference type="Pfam" id="PF14530">
    <property type="entry name" value="DUF4439"/>
    <property type="match status" value="1"/>
</dbReference>
<evidence type="ECO:0000259" key="1">
    <source>
        <dbReference type="Pfam" id="PF14530"/>
    </source>
</evidence>
<dbReference type="SUPFAM" id="SSF47240">
    <property type="entry name" value="Ferritin-like"/>
    <property type="match status" value="1"/>
</dbReference>
<organism evidence="2 3">
    <name type="scientific">Dietzia timorensis</name>
    <dbReference type="NCBI Taxonomy" id="499555"/>
    <lineage>
        <taxon>Bacteria</taxon>
        <taxon>Bacillati</taxon>
        <taxon>Actinomycetota</taxon>
        <taxon>Actinomycetes</taxon>
        <taxon>Mycobacteriales</taxon>
        <taxon>Dietziaceae</taxon>
        <taxon>Dietzia</taxon>
    </lineage>
</organism>
<dbReference type="KEGG" id="dtm:BJL86_1827"/>
<dbReference type="EMBL" id="CP015961">
    <property type="protein sequence ID" value="ANI92598.1"/>
    <property type="molecule type" value="Genomic_DNA"/>
</dbReference>
<accession>A0A173LLZ0</accession>
<feature type="domain" description="DUF4439" evidence="1">
    <location>
        <begin position="6"/>
        <end position="133"/>
    </location>
</feature>
<protein>
    <recommendedName>
        <fullName evidence="1">DUF4439 domain-containing protein</fullName>
    </recommendedName>
</protein>